<keyword evidence="7" id="KW-0808">Transferase</keyword>
<evidence type="ECO:0000256" key="5">
    <source>
        <dbReference type="ARBA" id="ARBA00023163"/>
    </source>
</evidence>
<evidence type="ECO:0000256" key="3">
    <source>
        <dbReference type="ARBA" id="ARBA00023015"/>
    </source>
</evidence>
<dbReference type="Proteomes" id="UP000634011">
    <property type="component" value="Unassembled WGS sequence"/>
</dbReference>
<comment type="caution">
    <text evidence="7">The sequence shown here is derived from an EMBL/GenBank/DDBJ whole genome shotgun (WGS) entry which is preliminary data.</text>
</comment>
<dbReference type="SUPFAM" id="SSF46785">
    <property type="entry name" value="Winged helix' DNA-binding domain"/>
    <property type="match status" value="1"/>
</dbReference>
<evidence type="ECO:0000313" key="8">
    <source>
        <dbReference type="Proteomes" id="UP000634011"/>
    </source>
</evidence>
<organism evidence="7 8">
    <name type="scientific">Undibacterium jejuense</name>
    <dbReference type="NCBI Taxonomy" id="1344949"/>
    <lineage>
        <taxon>Bacteria</taxon>
        <taxon>Pseudomonadati</taxon>
        <taxon>Pseudomonadota</taxon>
        <taxon>Betaproteobacteria</taxon>
        <taxon>Burkholderiales</taxon>
        <taxon>Oxalobacteraceae</taxon>
        <taxon>Undibacterium</taxon>
    </lineage>
</organism>
<dbReference type="PANTHER" id="PTHR46577:SF2">
    <property type="entry name" value="TRANSCRIPTIONAL REGULATORY PROTEIN"/>
    <property type="match status" value="1"/>
</dbReference>
<dbReference type="InterPro" id="IPR015422">
    <property type="entry name" value="PyrdxlP-dep_Trfase_small"/>
</dbReference>
<keyword evidence="3" id="KW-0805">Transcription regulation</keyword>
<evidence type="ECO:0000256" key="4">
    <source>
        <dbReference type="ARBA" id="ARBA00023125"/>
    </source>
</evidence>
<accession>A0A923HCK9</accession>
<dbReference type="Gene3D" id="3.40.640.10">
    <property type="entry name" value="Type I PLP-dependent aspartate aminotransferase-like (Major domain)"/>
    <property type="match status" value="1"/>
</dbReference>
<evidence type="ECO:0000313" key="7">
    <source>
        <dbReference type="EMBL" id="MBC3860530.1"/>
    </source>
</evidence>
<dbReference type="InterPro" id="IPR015424">
    <property type="entry name" value="PyrdxlP-dep_Trfase"/>
</dbReference>
<reference evidence="7" key="1">
    <citation type="submission" date="2020-08" db="EMBL/GenBank/DDBJ databases">
        <title>Novel species isolated from subtropical streams in China.</title>
        <authorList>
            <person name="Lu H."/>
        </authorList>
    </citation>
    <scope>NUCLEOTIDE SEQUENCE</scope>
    <source>
        <strain evidence="7">KACC 12607</strain>
    </source>
</reference>
<keyword evidence="4" id="KW-0238">DNA-binding</keyword>
<dbReference type="EMBL" id="JACOFV010000001">
    <property type="protein sequence ID" value="MBC3860530.1"/>
    <property type="molecule type" value="Genomic_DNA"/>
</dbReference>
<dbReference type="Gene3D" id="3.90.1150.10">
    <property type="entry name" value="Aspartate Aminotransferase, domain 1"/>
    <property type="match status" value="1"/>
</dbReference>
<dbReference type="CDD" id="cd00609">
    <property type="entry name" value="AAT_like"/>
    <property type="match status" value="1"/>
</dbReference>
<dbReference type="InterPro" id="IPR015421">
    <property type="entry name" value="PyrdxlP-dep_Trfase_major"/>
</dbReference>
<dbReference type="Pfam" id="PF00155">
    <property type="entry name" value="Aminotran_1_2"/>
    <property type="match status" value="1"/>
</dbReference>
<evidence type="ECO:0000256" key="2">
    <source>
        <dbReference type="ARBA" id="ARBA00022898"/>
    </source>
</evidence>
<dbReference type="RefSeq" id="WP_186910476.1">
    <property type="nucleotide sequence ID" value="NZ_JACOFV010000001.1"/>
</dbReference>
<dbReference type="GO" id="GO:0003677">
    <property type="term" value="F:DNA binding"/>
    <property type="evidence" value="ECO:0007669"/>
    <property type="project" value="UniProtKB-KW"/>
</dbReference>
<dbReference type="InterPro" id="IPR051446">
    <property type="entry name" value="HTH_trans_reg/aminotransferase"/>
</dbReference>
<protein>
    <submittedName>
        <fullName evidence="7">PLP-dependent aminotransferase family protein</fullName>
    </submittedName>
</protein>
<gene>
    <name evidence="7" type="ORF">H8K32_00315</name>
</gene>
<evidence type="ECO:0000259" key="6">
    <source>
        <dbReference type="PROSITE" id="PS50949"/>
    </source>
</evidence>
<dbReference type="PROSITE" id="PS50949">
    <property type="entry name" value="HTH_GNTR"/>
    <property type="match status" value="1"/>
</dbReference>
<feature type="domain" description="HTH gntR-type" evidence="6">
    <location>
        <begin position="2"/>
        <end position="70"/>
    </location>
</feature>
<keyword evidence="5" id="KW-0804">Transcription</keyword>
<keyword evidence="2" id="KW-0663">Pyridoxal phosphate</keyword>
<name>A0A923HCK9_9BURK</name>
<dbReference type="InterPro" id="IPR036390">
    <property type="entry name" value="WH_DNA-bd_sf"/>
</dbReference>
<proteinExistence type="inferred from homology"/>
<dbReference type="Gene3D" id="1.10.10.10">
    <property type="entry name" value="Winged helix-like DNA-binding domain superfamily/Winged helix DNA-binding domain"/>
    <property type="match status" value="1"/>
</dbReference>
<comment type="similarity">
    <text evidence="1">In the C-terminal section; belongs to the class-I pyridoxal-phosphate-dependent aminotransferase family.</text>
</comment>
<keyword evidence="7" id="KW-0032">Aminotransferase</keyword>
<dbReference type="GO" id="GO:0003700">
    <property type="term" value="F:DNA-binding transcription factor activity"/>
    <property type="evidence" value="ECO:0007669"/>
    <property type="project" value="InterPro"/>
</dbReference>
<sequence length="481" mass="53796">MQHSYRQIAEQLNQLIRTHQYQIGERLPSVRTFANQHHVSVSTVLRCYRYLESLGMIEARAKSGMYVADWTVRHSSILGEKSAQKIPSEMRVIEFDKLRSLQHRMTELYSLTDQPLELRLHLASAAPEWYPTKEMSKIAQTILRQCPEMLGEYPTGTGLAALKEQLVHWLATFSLDVQTSELLITNGSTEALSVALRAVAQAGDAIVVESPVYFGLLQVIENLGMKAIAVPCIEDQGMSMEALEYVLEHQTGLKAIVVMPNFQNPLGCTMPDKNKKHLLRLAEQYDLAVIEDDVFADLSPHYERPRPMKAWDKHGRVIYCGSCSKSMAPGFKVGWVAGGRHHAKIASLKLSHSLVTPLFEQAVLAEFMQTGALHAHLRKLRERLAANIPAATVALQTYFPLGTRLVSSAGGWWVWIALPQQIDALVLLRRAVAMGLSFTPGSLFSNSEKFSHYLRLNIAQPWGSDMESGMKLLGELVRELA</sequence>
<dbReference type="PANTHER" id="PTHR46577">
    <property type="entry name" value="HTH-TYPE TRANSCRIPTIONAL REGULATORY PROTEIN GABR"/>
    <property type="match status" value="1"/>
</dbReference>
<dbReference type="Pfam" id="PF00392">
    <property type="entry name" value="GntR"/>
    <property type="match status" value="1"/>
</dbReference>
<dbReference type="AlphaFoldDB" id="A0A923HCK9"/>
<dbReference type="SUPFAM" id="SSF53383">
    <property type="entry name" value="PLP-dependent transferases"/>
    <property type="match status" value="1"/>
</dbReference>
<dbReference type="InterPro" id="IPR000524">
    <property type="entry name" value="Tscrpt_reg_HTH_GntR"/>
</dbReference>
<keyword evidence="8" id="KW-1185">Reference proteome</keyword>
<dbReference type="GO" id="GO:0008483">
    <property type="term" value="F:transaminase activity"/>
    <property type="evidence" value="ECO:0007669"/>
    <property type="project" value="UniProtKB-KW"/>
</dbReference>
<evidence type="ECO:0000256" key="1">
    <source>
        <dbReference type="ARBA" id="ARBA00005384"/>
    </source>
</evidence>
<dbReference type="InterPro" id="IPR036388">
    <property type="entry name" value="WH-like_DNA-bd_sf"/>
</dbReference>
<dbReference type="SMART" id="SM00345">
    <property type="entry name" value="HTH_GNTR"/>
    <property type="match status" value="1"/>
</dbReference>
<dbReference type="InterPro" id="IPR004839">
    <property type="entry name" value="Aminotransferase_I/II_large"/>
</dbReference>
<dbReference type="GO" id="GO:0030170">
    <property type="term" value="F:pyridoxal phosphate binding"/>
    <property type="evidence" value="ECO:0007669"/>
    <property type="project" value="InterPro"/>
</dbReference>
<dbReference type="CDD" id="cd07377">
    <property type="entry name" value="WHTH_GntR"/>
    <property type="match status" value="1"/>
</dbReference>